<dbReference type="SUPFAM" id="SSF53756">
    <property type="entry name" value="UDP-Glycosyltransferase/glycogen phosphorylase"/>
    <property type="match status" value="1"/>
</dbReference>
<evidence type="ECO:0000256" key="6">
    <source>
        <dbReference type="ARBA" id="ARBA00022679"/>
    </source>
</evidence>
<keyword evidence="11" id="KW-1133">Transmembrane helix</keyword>
<accession>A0AAX3U2M6</accession>
<comment type="function">
    <text evidence="11">Involved in lipopolysaccharide (LPS) biosynthesis. Catalyzes the transfer of 3-deoxy-D-manno-octulosonate (Kdo) residue(s) from CMP-Kdo to lipid IV(A), the tetraacyldisaccharide-1,4'-bisphosphate precursor of lipid A.</text>
</comment>
<feature type="domain" description="3-deoxy-D-manno-octulosonic-acid transferase N-terminal" evidence="13">
    <location>
        <begin position="51"/>
        <end position="228"/>
    </location>
</feature>
<keyword evidence="5" id="KW-0997">Cell inner membrane</keyword>
<dbReference type="InterPro" id="IPR039901">
    <property type="entry name" value="Kdotransferase"/>
</dbReference>
<dbReference type="GO" id="GO:0005886">
    <property type="term" value="C:plasma membrane"/>
    <property type="evidence" value="ECO:0007669"/>
    <property type="project" value="UniProtKB-SubCell"/>
</dbReference>
<dbReference type="EMBL" id="CP118709">
    <property type="protein sequence ID" value="WGK81307.1"/>
    <property type="molecule type" value="Genomic_DNA"/>
</dbReference>
<dbReference type="Gene3D" id="3.40.50.11720">
    <property type="entry name" value="3-Deoxy-D-manno-octulosonic-acid transferase, N-terminal domain"/>
    <property type="match status" value="1"/>
</dbReference>
<dbReference type="Proteomes" id="UP001239257">
    <property type="component" value="Chromosome 1"/>
</dbReference>
<dbReference type="GO" id="GO:0009245">
    <property type="term" value="P:lipid A biosynthetic process"/>
    <property type="evidence" value="ECO:0007669"/>
    <property type="project" value="TreeGrafter"/>
</dbReference>
<keyword evidence="11" id="KW-0448">Lipopolysaccharide biosynthesis</keyword>
<evidence type="ECO:0000259" key="12">
    <source>
        <dbReference type="Pfam" id="PF00534"/>
    </source>
</evidence>
<dbReference type="Pfam" id="PF00534">
    <property type="entry name" value="Glycos_transf_1"/>
    <property type="match status" value="1"/>
</dbReference>
<organism evidence="14 15">
    <name type="scientific">Vibrio aestuarianus</name>
    <dbReference type="NCBI Taxonomy" id="28171"/>
    <lineage>
        <taxon>Bacteria</taxon>
        <taxon>Pseudomonadati</taxon>
        <taxon>Pseudomonadota</taxon>
        <taxon>Gammaproteobacteria</taxon>
        <taxon>Vibrionales</taxon>
        <taxon>Vibrionaceae</taxon>
        <taxon>Vibrio</taxon>
    </lineage>
</organism>
<keyword evidence="11" id="KW-0812">Transmembrane</keyword>
<evidence type="ECO:0000313" key="15">
    <source>
        <dbReference type="Proteomes" id="UP001239257"/>
    </source>
</evidence>
<comment type="subcellular location">
    <subcellularLocation>
        <location evidence="1">Cell envelope</location>
    </subcellularLocation>
    <subcellularLocation>
        <location evidence="11">Cell membrane</location>
    </subcellularLocation>
</comment>
<keyword evidence="6 11" id="KW-0808">Transferase</keyword>
<name>A0AAX3U2M6_9VIBR</name>
<dbReference type="GO" id="GO:0043842">
    <property type="term" value="F:Kdo transferase activity"/>
    <property type="evidence" value="ECO:0007669"/>
    <property type="project" value="UniProtKB-EC"/>
</dbReference>
<feature type="active site" description="Proton acceptor" evidence="9">
    <location>
        <position position="78"/>
    </location>
</feature>
<dbReference type="Gene3D" id="3.40.50.2000">
    <property type="entry name" value="Glycogen Phosphorylase B"/>
    <property type="match status" value="1"/>
</dbReference>
<evidence type="ECO:0000256" key="5">
    <source>
        <dbReference type="ARBA" id="ARBA00022519"/>
    </source>
</evidence>
<dbReference type="Pfam" id="PF04413">
    <property type="entry name" value="Glycos_transf_N"/>
    <property type="match status" value="1"/>
</dbReference>
<dbReference type="FunFam" id="3.40.50.11720:FF:000001">
    <property type="entry name" value="3-deoxy-D-manno-octulosonic acid transferase"/>
    <property type="match status" value="1"/>
</dbReference>
<proteinExistence type="inferred from homology"/>
<comment type="similarity">
    <text evidence="11">Belongs to the glycosyltransferase group 1 family.</text>
</comment>
<dbReference type="InterPro" id="IPR001296">
    <property type="entry name" value="Glyco_trans_1"/>
</dbReference>
<sequence length="435" mass="49104">MDPYETRRFSQEKMIARLSQWLYTAAICLILPFGLFLLLRKRTNKPHVGSRWKEYLGYSKAEPSWQDTIWVHAVSVGEVIAAKPLLVKLQQKYPQSTILVTTTTTTGAEQVRKIAGNIAHRYMPLDVPCFVERFLKTVKPHKLIIMETELWPNTLRGVGKASIPTYVVNARLSEKSMRNYQRFGALFRSMIPNVTKILCQYPSDLERFKQLGVEPHKLHVTGSIKYDITVEDDVVQLAHKTRTSLGAERPVWIAASTHQGEDETVIHAHKAILKRYPTALLIIVPRHPERFDRVHQLLLESEMTTVRRTSSKIVTSDTQVYLGDTMGEMLTLIGASDICFMGGSLLGDKVGGHNFIEPAALQKPIISGPSYYNFSDVAESLLKNEALYIEKSAENIAQRIISLIVDTDKRHQVSLNAYSVFQQSSGSLGKTLQLL</sequence>
<feature type="domain" description="Glycosyl transferase family 1" evidence="12">
    <location>
        <begin position="309"/>
        <end position="419"/>
    </location>
</feature>
<evidence type="ECO:0000256" key="2">
    <source>
        <dbReference type="ARBA" id="ARBA00004713"/>
    </source>
</evidence>
<keyword evidence="11" id="KW-0472">Membrane</keyword>
<gene>
    <name evidence="14" type="primary">waaA</name>
    <name evidence="14" type="ORF">PYE51_11790</name>
</gene>
<evidence type="ECO:0000256" key="4">
    <source>
        <dbReference type="ARBA" id="ARBA00019077"/>
    </source>
</evidence>
<evidence type="ECO:0000256" key="3">
    <source>
        <dbReference type="ARBA" id="ARBA00012621"/>
    </source>
</evidence>
<evidence type="ECO:0000256" key="1">
    <source>
        <dbReference type="ARBA" id="ARBA00004196"/>
    </source>
</evidence>
<dbReference type="GO" id="GO:0030313">
    <property type="term" value="C:cell envelope"/>
    <property type="evidence" value="ECO:0007669"/>
    <property type="project" value="UniProtKB-SubCell"/>
</dbReference>
<feature type="transmembrane region" description="Helical" evidence="11">
    <location>
        <begin position="21"/>
        <end position="39"/>
    </location>
</feature>
<protein>
    <recommendedName>
        <fullName evidence="4 11">3-deoxy-D-manno-octulosonic acid transferase</fullName>
        <shortName evidence="11">Kdo transferase</shortName>
        <ecNumber evidence="3 11">2.4.99.12</ecNumber>
    </recommendedName>
    <alternativeName>
        <fullName evidence="7 11">Lipid IV(A) 3-deoxy-D-manno-octulosonic acid transferase</fullName>
    </alternativeName>
</protein>
<dbReference type="RefSeq" id="WP_301064494.1">
    <property type="nucleotide sequence ID" value="NZ_CP118709.1"/>
</dbReference>
<evidence type="ECO:0000256" key="7">
    <source>
        <dbReference type="ARBA" id="ARBA00031445"/>
    </source>
</evidence>
<dbReference type="EC" id="2.4.99.12" evidence="3 11"/>
<dbReference type="PANTHER" id="PTHR42755:SF1">
    <property type="entry name" value="3-DEOXY-D-MANNO-OCTULOSONIC ACID TRANSFERASE, MITOCHONDRIAL-RELATED"/>
    <property type="match status" value="1"/>
</dbReference>
<evidence type="ECO:0000256" key="11">
    <source>
        <dbReference type="RuleBase" id="RU365103"/>
    </source>
</evidence>
<feature type="site" description="Transition state stabilizer" evidence="10">
    <location>
        <position position="147"/>
    </location>
</feature>
<feature type="site" description="Transition state stabilizer" evidence="10">
    <location>
        <position position="225"/>
    </location>
</feature>
<comment type="pathway">
    <text evidence="2 11">Bacterial outer membrane biogenesis; LPS core biosynthesis.</text>
</comment>
<dbReference type="NCBIfam" id="NF004388">
    <property type="entry name" value="PRK05749.1-4"/>
    <property type="match status" value="1"/>
</dbReference>
<evidence type="ECO:0000259" key="13">
    <source>
        <dbReference type="Pfam" id="PF04413"/>
    </source>
</evidence>
<evidence type="ECO:0000256" key="8">
    <source>
        <dbReference type="ARBA" id="ARBA00049183"/>
    </source>
</evidence>
<dbReference type="AlphaFoldDB" id="A0AAX3U2M6"/>
<reference evidence="14" key="1">
    <citation type="submission" date="2022-02" db="EMBL/GenBank/DDBJ databases">
        <title>Emergence and expansion in Europe of a Vibrio aestuarianus clonal complex pathogenic for oysters.</title>
        <authorList>
            <person name="Mesnil A."/>
            <person name="Travers M.-A."/>
        </authorList>
    </citation>
    <scope>NUCLEOTIDE SEQUENCE</scope>
    <source>
        <strain evidence="14">U29</strain>
    </source>
</reference>
<evidence type="ECO:0000313" key="14">
    <source>
        <dbReference type="EMBL" id="WGK81307.1"/>
    </source>
</evidence>
<evidence type="ECO:0000256" key="10">
    <source>
        <dbReference type="PIRSR" id="PIRSR639901-2"/>
    </source>
</evidence>
<dbReference type="InterPro" id="IPR038107">
    <property type="entry name" value="Glycos_transf_N_sf"/>
</dbReference>
<keyword evidence="11" id="KW-1003">Cell membrane</keyword>
<comment type="catalytic activity">
    <reaction evidence="8 11">
        <text>lipid IVA (E. coli) + CMP-3-deoxy-beta-D-manno-octulosonate = alpha-Kdo-(2-&gt;6)-lipid IVA (E. coli) + CMP + H(+)</text>
        <dbReference type="Rhea" id="RHEA:28066"/>
        <dbReference type="ChEBI" id="CHEBI:15378"/>
        <dbReference type="ChEBI" id="CHEBI:58603"/>
        <dbReference type="ChEBI" id="CHEBI:60364"/>
        <dbReference type="ChEBI" id="CHEBI:60377"/>
        <dbReference type="ChEBI" id="CHEBI:85987"/>
        <dbReference type="EC" id="2.4.99.12"/>
    </reaction>
</comment>
<dbReference type="GO" id="GO:0009244">
    <property type="term" value="P:lipopolysaccharide core region biosynthetic process"/>
    <property type="evidence" value="ECO:0007669"/>
    <property type="project" value="UniProtKB-UniRule"/>
</dbReference>
<dbReference type="PANTHER" id="PTHR42755">
    <property type="entry name" value="3-DEOXY-MANNO-OCTULOSONATE CYTIDYLYLTRANSFERASE"/>
    <property type="match status" value="1"/>
</dbReference>
<keyword evidence="14" id="KW-0328">Glycosyltransferase</keyword>
<evidence type="ECO:0000256" key="9">
    <source>
        <dbReference type="PIRSR" id="PIRSR639901-1"/>
    </source>
</evidence>
<dbReference type="InterPro" id="IPR007507">
    <property type="entry name" value="Glycos_transf_N"/>
</dbReference>